<evidence type="ECO:0000313" key="1">
    <source>
        <dbReference type="EMBL" id="MRI84387.1"/>
    </source>
</evidence>
<dbReference type="EMBL" id="WJQS01000001">
    <property type="protein sequence ID" value="MRI84387.1"/>
    <property type="molecule type" value="Genomic_DNA"/>
</dbReference>
<dbReference type="RefSeq" id="WP_153862892.1">
    <property type="nucleotide sequence ID" value="NZ_WJQS01000001.1"/>
</dbReference>
<reference evidence="1 2" key="1">
    <citation type="submission" date="2019-11" db="EMBL/GenBank/DDBJ databases">
        <title>Characterisation of Fundicoccus ignavus gen. nov. sp. nov., a novel genus of the family Aerococcaceae isolated from bulk tank milk.</title>
        <authorList>
            <person name="Siebert A."/>
            <person name="Huptas C."/>
            <person name="Wenning M."/>
            <person name="Scherer S."/>
            <person name="Doll E.V."/>
        </authorList>
    </citation>
    <scope>NUCLEOTIDE SEQUENCE [LARGE SCALE GENOMIC DNA]</scope>
    <source>
        <strain evidence="1 2">WS4759</strain>
    </source>
</reference>
<dbReference type="Proteomes" id="UP000430975">
    <property type="component" value="Unassembled WGS sequence"/>
</dbReference>
<accession>A0A6I2G9C6</accession>
<dbReference type="PANTHER" id="PTHR17985:SF8">
    <property type="entry name" value="TRANSPORT AND GOLGI ORGANIZATION PROTEIN 2 HOMOLOG"/>
    <property type="match status" value="1"/>
</dbReference>
<protein>
    <recommendedName>
        <fullName evidence="3">NRDE family protein</fullName>
    </recommendedName>
</protein>
<dbReference type="InterPro" id="IPR008551">
    <property type="entry name" value="TANGO2"/>
</dbReference>
<keyword evidence="2" id="KW-1185">Reference proteome</keyword>
<dbReference type="AlphaFoldDB" id="A0A6I2G9C6"/>
<organism evidence="1 2">
    <name type="scientific">Fundicoccus ignavus</name>
    <dbReference type="NCBI Taxonomy" id="2664442"/>
    <lineage>
        <taxon>Bacteria</taxon>
        <taxon>Bacillati</taxon>
        <taxon>Bacillota</taxon>
        <taxon>Bacilli</taxon>
        <taxon>Lactobacillales</taxon>
        <taxon>Aerococcaceae</taxon>
        <taxon>Fundicoccus</taxon>
    </lineage>
</organism>
<proteinExistence type="predicted"/>
<gene>
    <name evidence="1" type="ORF">GIY09_00520</name>
</gene>
<dbReference type="PANTHER" id="PTHR17985">
    <property type="entry name" value="SER/THR-RICH PROTEIN T10 IN DGCR REGION"/>
    <property type="match status" value="1"/>
</dbReference>
<dbReference type="Pfam" id="PF05742">
    <property type="entry name" value="TANGO2"/>
    <property type="match status" value="1"/>
</dbReference>
<evidence type="ECO:0008006" key="3">
    <source>
        <dbReference type="Google" id="ProtNLM"/>
    </source>
</evidence>
<name>A0A6I2G9C6_9LACT</name>
<comment type="caution">
    <text evidence="1">The sequence shown here is derived from an EMBL/GenBank/DDBJ whole genome shotgun (WGS) entry which is preliminary data.</text>
</comment>
<sequence length="279" mass="31479">MCLVTFAQRFHSDYALVLLANRDERYARPSAAMHFWDDYPELLAGRDLEHGGTWLGLTRSGRFATLTNHPFTQWQPVAPVSRGRLVSDFLNGSASAEEYLEMLRESRSSYEGYHLIFGSLTGELWVYSNVEDRVERYQQSVHSVGNTYDDLTKHKEMRSMALLTNYLEATNEGAAASSLEVDDLVALFQDGVPSDNLTIVPTELSLEVARQNSSIFIKGDYFGTVGTTVILVGHDGWVTTKELRYNQEMVIEVTEKKFKLGSCEQNILPVDFPTNEVTE</sequence>
<evidence type="ECO:0000313" key="2">
    <source>
        <dbReference type="Proteomes" id="UP000430975"/>
    </source>
</evidence>